<dbReference type="Gene3D" id="1.10.3680.10">
    <property type="entry name" value="TerB-like"/>
    <property type="match status" value="2"/>
</dbReference>
<dbReference type="CDD" id="cd07177">
    <property type="entry name" value="terB_like"/>
    <property type="match status" value="1"/>
</dbReference>
<keyword evidence="1" id="KW-0732">Signal</keyword>
<accession>A0A2H3KGC7</accession>
<evidence type="ECO:0000256" key="1">
    <source>
        <dbReference type="SAM" id="SignalP"/>
    </source>
</evidence>
<name>A0A2H3KGC7_9CHLR</name>
<proteinExistence type="predicted"/>
<keyword evidence="4" id="KW-1185">Reference proteome</keyword>
<dbReference type="InterPro" id="IPR029024">
    <property type="entry name" value="TerB-like"/>
</dbReference>
<sequence length="310" mass="33940">MAKSPLAMALAKVIIAAAWADGELALDEVNSLKNLLAEMGQNVGSDEMSLTMQDWAQLDIYLYSPIGAEERTRLLEELAANLRGPADRTLALEALDRLLAADRVVTEEERTVGDEIRQAVMRADAGPLAGMGALLRRTFGIKARGPNREQHLDEFLNNRVYYGVRVRLGKAPEEDLGIPPDEARKLALAGGILATIAHVETPVSEAERTRIVTALKHGWEISHERAELVAEVALAESADDQLDPYVMTYEFAQRTTIAERVRFLDALFAVAAAEGGISSEESATISRLTNSIRLEQRHFVEAKRKALGEG</sequence>
<evidence type="ECO:0000313" key="4">
    <source>
        <dbReference type="Proteomes" id="UP000220922"/>
    </source>
</evidence>
<evidence type="ECO:0000259" key="2">
    <source>
        <dbReference type="Pfam" id="PF05099"/>
    </source>
</evidence>
<organism evidence="3 4">
    <name type="scientific">Candidatus Chloroploca asiatica</name>
    <dbReference type="NCBI Taxonomy" id="1506545"/>
    <lineage>
        <taxon>Bacteria</taxon>
        <taxon>Bacillati</taxon>
        <taxon>Chloroflexota</taxon>
        <taxon>Chloroflexia</taxon>
        <taxon>Chloroflexales</taxon>
        <taxon>Chloroflexineae</taxon>
        <taxon>Oscillochloridaceae</taxon>
        <taxon>Candidatus Chloroploca</taxon>
    </lineage>
</organism>
<reference evidence="3 4" key="1">
    <citation type="submission" date="2016-05" db="EMBL/GenBank/DDBJ databases">
        <authorList>
            <person name="Lavstsen T."/>
            <person name="Jespersen J.S."/>
        </authorList>
    </citation>
    <scope>NUCLEOTIDE SEQUENCE [LARGE SCALE GENOMIC DNA]</scope>
    <source>
        <strain evidence="3 4">B7-9</strain>
    </source>
</reference>
<protein>
    <recommendedName>
        <fullName evidence="2">Co-chaperone DjlA N-terminal domain-containing protein</fullName>
    </recommendedName>
</protein>
<dbReference type="Proteomes" id="UP000220922">
    <property type="component" value="Unassembled WGS sequence"/>
</dbReference>
<gene>
    <name evidence="3" type="ORF">A9Q02_06005</name>
</gene>
<evidence type="ECO:0000313" key="3">
    <source>
        <dbReference type="EMBL" id="PDV96774.1"/>
    </source>
</evidence>
<feature type="domain" description="Co-chaperone DjlA N-terminal" evidence="2">
    <location>
        <begin position="192"/>
        <end position="303"/>
    </location>
</feature>
<dbReference type="Pfam" id="PF05099">
    <property type="entry name" value="TerB"/>
    <property type="match status" value="1"/>
</dbReference>
<feature type="signal peptide" evidence="1">
    <location>
        <begin position="1"/>
        <end position="20"/>
    </location>
</feature>
<comment type="caution">
    <text evidence="3">The sequence shown here is derived from an EMBL/GenBank/DDBJ whole genome shotgun (WGS) entry which is preliminary data.</text>
</comment>
<dbReference type="SUPFAM" id="SSF158682">
    <property type="entry name" value="TerB-like"/>
    <property type="match status" value="2"/>
</dbReference>
<dbReference type="EMBL" id="LYXE01000182">
    <property type="protein sequence ID" value="PDV96774.1"/>
    <property type="molecule type" value="Genomic_DNA"/>
</dbReference>
<dbReference type="RefSeq" id="WP_245860805.1">
    <property type="nucleotide sequence ID" value="NZ_LYXE01000182.1"/>
</dbReference>
<dbReference type="InterPro" id="IPR007791">
    <property type="entry name" value="DjlA_N"/>
</dbReference>
<dbReference type="AlphaFoldDB" id="A0A2H3KGC7"/>
<feature type="chain" id="PRO_5013776523" description="Co-chaperone DjlA N-terminal domain-containing protein" evidence="1">
    <location>
        <begin position="21"/>
        <end position="310"/>
    </location>
</feature>